<comment type="caution">
    <text evidence="2">The sequence shown here is derived from an EMBL/GenBank/DDBJ whole genome shotgun (WGS) entry which is preliminary data.</text>
</comment>
<evidence type="ECO:0000259" key="1">
    <source>
        <dbReference type="Pfam" id="PF05171"/>
    </source>
</evidence>
<dbReference type="InterPro" id="IPR007845">
    <property type="entry name" value="HemS/ChuX_dom"/>
</dbReference>
<feature type="domain" description="Haemin-degrading HemS/ChuX" evidence="1">
    <location>
        <begin position="38"/>
        <end position="165"/>
    </location>
</feature>
<gene>
    <name evidence="2" type="ORF">G7Y82_08520</name>
</gene>
<evidence type="ECO:0000313" key="3">
    <source>
        <dbReference type="Proteomes" id="UP000653472"/>
    </source>
</evidence>
<dbReference type="AlphaFoldDB" id="A0A969W7Y2"/>
<keyword evidence="3" id="KW-1185">Reference proteome</keyword>
<dbReference type="Gene3D" id="3.40.1570.10">
    <property type="entry name" value="HemS/ChuS/ChuX like domains"/>
    <property type="match status" value="2"/>
</dbReference>
<dbReference type="SUPFAM" id="SSF144064">
    <property type="entry name" value="Heme iron utilization protein-like"/>
    <property type="match status" value="1"/>
</dbReference>
<dbReference type="EMBL" id="JAAVXB010000004">
    <property type="protein sequence ID" value="NKF22361.1"/>
    <property type="molecule type" value="Genomic_DNA"/>
</dbReference>
<dbReference type="Pfam" id="PF05171">
    <property type="entry name" value="HemS"/>
    <property type="match status" value="2"/>
</dbReference>
<name>A0A969W7Y2_9GAMM</name>
<dbReference type="Proteomes" id="UP000653472">
    <property type="component" value="Unassembled WGS sequence"/>
</dbReference>
<protein>
    <submittedName>
        <fullName evidence="2">Hemin-degrading factor</fullName>
    </submittedName>
</protein>
<dbReference type="GO" id="GO:0006826">
    <property type="term" value="P:iron ion transport"/>
    <property type="evidence" value="ECO:0007669"/>
    <property type="project" value="InterPro"/>
</dbReference>
<proteinExistence type="predicted"/>
<dbReference type="InterPro" id="IPR053733">
    <property type="entry name" value="Heme_Transport_Util_sf"/>
</dbReference>
<evidence type="ECO:0000313" key="2">
    <source>
        <dbReference type="EMBL" id="NKF22361.1"/>
    </source>
</evidence>
<organism evidence="2 3">
    <name type="scientific">Solimonas marina</name>
    <dbReference type="NCBI Taxonomy" id="2714601"/>
    <lineage>
        <taxon>Bacteria</taxon>
        <taxon>Pseudomonadati</taxon>
        <taxon>Pseudomonadota</taxon>
        <taxon>Gammaproteobacteria</taxon>
        <taxon>Nevskiales</taxon>
        <taxon>Nevskiaceae</taxon>
        <taxon>Solimonas</taxon>
    </lineage>
</organism>
<accession>A0A969W7Y2</accession>
<feature type="domain" description="Haemin-degrading HemS/ChuX" evidence="1">
    <location>
        <begin position="216"/>
        <end position="346"/>
    </location>
</feature>
<sequence>MDAVADDTVVPLTLPARWSQLRARQPRLRIRDAAAQLGVSEMELLLTEAPETVVRLDAAPSAIMKSVESLGRVMTLARNETVVHETKGPLRDLDVSANGRIGLCLGEIDLRLFFDQWAYAYAVLQADAGGRDSLQFFHAAGGALLKVYRFDDEARPAWTSLVARLRAAEQRPALELVAPVTPPPRRAPLDRQALLADWATITDLHQFNGMLRRHDVDRLSALEAAGRDWAQPLPAGTLERALRLAAERGQSIMAFVGNAGVVQIYTGRVQRLLATGPWFNVMDEHFNLHANAAAIASSWIVRRPSEDGDIHSLEFFDADGTLVLTLFGERKPGIPEQTGWRELLGALDA</sequence>
<reference evidence="2" key="1">
    <citation type="submission" date="2020-03" db="EMBL/GenBank/DDBJ databases">
        <title>Solimonas marina sp. nov., isolated from deep seawater of the Pacific Ocean.</title>
        <authorList>
            <person name="Liu X."/>
            <person name="Lai Q."/>
            <person name="Sun F."/>
            <person name="Gai Y."/>
            <person name="Li G."/>
            <person name="Shao Z."/>
        </authorList>
    </citation>
    <scope>NUCLEOTIDE SEQUENCE</scope>
    <source>
        <strain evidence="2">C16B3</strain>
    </source>
</reference>
<dbReference type="CDD" id="cd16830">
    <property type="entry name" value="HemS-like_N"/>
    <property type="match status" value="1"/>
</dbReference>
<dbReference type="CDD" id="cd16831">
    <property type="entry name" value="HemS-like_C"/>
    <property type="match status" value="1"/>
</dbReference>